<keyword evidence="2" id="KW-1185">Reference proteome</keyword>
<proteinExistence type="predicted"/>
<name>A0A223V9T6_9FLAO</name>
<dbReference type="Proteomes" id="UP000215244">
    <property type="component" value="Chromosome"/>
</dbReference>
<evidence type="ECO:0000313" key="2">
    <source>
        <dbReference type="Proteomes" id="UP000215244"/>
    </source>
</evidence>
<accession>A0A223V9T6</accession>
<sequence length="362" mass="40745">MNTDTHYKSFLWTALMLLTMVGMAQERVSKTVEKSFSLSENGELQLENKYGNITLTGWDQNKVKVVMDVKVNHRKREDAKELLDRIRPEIKSNSSFISVVSVIANRNSGWFADFFNKANPIDTDRSRVQIDYEVFLPNKAKLDITNRFGDIFIEDWIGPLHVVLEHGDLWLNDGLNKADIKLTFGKIRAKNLDYATIMLENGELTMDEAKNLRLTTEGSEIKIGKANALELDSNKDEIAINEVGSVFGSLKFSTFKLQKLMDDVGLDLKIADFVIYGIGQPDAQIIIEQESSDITLNVGEFSHRFDATLEQGVVRLPKSFENVRSDMLDNGKKLRKIEATYGDSKTGHISISGSKGIVTIND</sequence>
<protein>
    <recommendedName>
        <fullName evidence="3">Adhesin domain-containing protein</fullName>
    </recommendedName>
</protein>
<evidence type="ECO:0000313" key="1">
    <source>
        <dbReference type="EMBL" id="ASV32165.1"/>
    </source>
</evidence>
<dbReference type="EMBL" id="CP022957">
    <property type="protein sequence ID" value="ASV32165.1"/>
    <property type="molecule type" value="Genomic_DNA"/>
</dbReference>
<dbReference type="AlphaFoldDB" id="A0A223V9T6"/>
<reference evidence="1 2" key="1">
    <citation type="submission" date="2017-08" db="EMBL/GenBank/DDBJ databases">
        <title>The complete genome sequence of Maribacter sp. B1, isolated from deep-sea sediment.</title>
        <authorList>
            <person name="Wu Y.-H."/>
            <person name="Cheng H."/>
            <person name="Xu X.-W."/>
        </authorList>
    </citation>
    <scope>NUCLEOTIDE SEQUENCE [LARGE SCALE GENOMIC DNA]</scope>
    <source>
        <strain evidence="1 2">B1</strain>
    </source>
</reference>
<evidence type="ECO:0008006" key="3">
    <source>
        <dbReference type="Google" id="ProtNLM"/>
    </source>
</evidence>
<dbReference type="OrthoDB" id="1117657at2"/>
<organism evidence="1 2">
    <name type="scientific">Maribacter cobaltidurans</name>
    <dbReference type="NCBI Taxonomy" id="1178778"/>
    <lineage>
        <taxon>Bacteria</taxon>
        <taxon>Pseudomonadati</taxon>
        <taxon>Bacteroidota</taxon>
        <taxon>Flavobacteriia</taxon>
        <taxon>Flavobacteriales</taxon>
        <taxon>Flavobacteriaceae</taxon>
        <taxon>Maribacter</taxon>
    </lineage>
</organism>
<dbReference type="RefSeq" id="WP_094998738.1">
    <property type="nucleotide sequence ID" value="NZ_BMJL01000008.1"/>
</dbReference>
<dbReference type="KEGG" id="marb:CJ263_19135"/>
<gene>
    <name evidence="1" type="ORF">CJ263_19135</name>
</gene>